<dbReference type="EMBL" id="JAQMWT010000523">
    <property type="protein sequence ID" value="KAJ8600401.1"/>
    <property type="molecule type" value="Genomic_DNA"/>
</dbReference>
<dbReference type="SUPFAM" id="SSF81585">
    <property type="entry name" value="PsbU/PolX domain-like"/>
    <property type="match status" value="1"/>
</dbReference>
<evidence type="ECO:0000313" key="7">
    <source>
        <dbReference type="Proteomes" id="UP001230188"/>
    </source>
</evidence>
<dbReference type="Gene3D" id="1.10.150.320">
    <property type="entry name" value="Photosystem II 12 kDa extrinsic protein"/>
    <property type="match status" value="1"/>
</dbReference>
<dbReference type="Proteomes" id="UP001230188">
    <property type="component" value="Unassembled WGS sequence"/>
</dbReference>
<dbReference type="Pfam" id="PF06514">
    <property type="entry name" value="PsbU"/>
    <property type="match status" value="1"/>
</dbReference>
<evidence type="ECO:0000256" key="4">
    <source>
        <dbReference type="ARBA" id="ARBA00023136"/>
    </source>
</evidence>
<dbReference type="GO" id="GO:0009523">
    <property type="term" value="C:photosystem II"/>
    <property type="evidence" value="ECO:0007669"/>
    <property type="project" value="InterPro"/>
</dbReference>
<dbReference type="NCBIfam" id="NF002708">
    <property type="entry name" value="PRK02515.1"/>
    <property type="match status" value="1"/>
</dbReference>
<evidence type="ECO:0000313" key="6">
    <source>
        <dbReference type="EMBL" id="KAJ8600401.1"/>
    </source>
</evidence>
<evidence type="ECO:0000256" key="5">
    <source>
        <dbReference type="ARBA" id="ARBA00043089"/>
    </source>
</evidence>
<dbReference type="GO" id="GO:0015979">
    <property type="term" value="P:photosynthesis"/>
    <property type="evidence" value="ECO:0007669"/>
    <property type="project" value="InterPro"/>
</dbReference>
<reference evidence="6" key="1">
    <citation type="submission" date="2023-01" db="EMBL/GenBank/DDBJ databases">
        <title>Metagenome sequencing of chrysophaentin producing Chrysophaeum taylorii.</title>
        <authorList>
            <person name="Davison J."/>
            <person name="Bewley C."/>
        </authorList>
    </citation>
    <scope>NUCLEOTIDE SEQUENCE</scope>
    <source>
        <strain evidence="6">NIES-1699</strain>
    </source>
</reference>
<keyword evidence="7" id="KW-1185">Reference proteome</keyword>
<evidence type="ECO:0000256" key="1">
    <source>
        <dbReference type="ARBA" id="ARBA00004170"/>
    </source>
</evidence>
<comment type="subcellular location">
    <subcellularLocation>
        <location evidence="1">Membrane</location>
        <topology evidence="1">Peripheral membrane protein</topology>
    </subcellularLocation>
</comment>
<evidence type="ECO:0000256" key="2">
    <source>
        <dbReference type="ARBA" id="ARBA00010827"/>
    </source>
</evidence>
<accession>A0AAD7U8R4</accession>
<keyword evidence="3" id="KW-0793">Thylakoid</keyword>
<sequence length="136" mass="14449">MKTFALLFAGAAALAPQMETRRAFFQGAAAATAAPIAVQVANADVDYAGVGYLGGSTKVDINNANVRAYVKLPGMYPTVGGKIATNGPYKSVADIYSIKGLSEKEKAIVKKYEARLVALEPSPMYVIDRINNGLYR</sequence>
<dbReference type="GO" id="GO:0019898">
    <property type="term" value="C:extrinsic component of membrane"/>
    <property type="evidence" value="ECO:0007669"/>
    <property type="project" value="InterPro"/>
</dbReference>
<proteinExistence type="inferred from homology"/>
<organism evidence="6 7">
    <name type="scientific">Chrysophaeum taylorii</name>
    <dbReference type="NCBI Taxonomy" id="2483200"/>
    <lineage>
        <taxon>Eukaryota</taxon>
        <taxon>Sar</taxon>
        <taxon>Stramenopiles</taxon>
        <taxon>Ochrophyta</taxon>
        <taxon>Pelagophyceae</taxon>
        <taxon>Pelagomonadales</taxon>
        <taxon>Pelagomonadaceae</taxon>
        <taxon>Chrysophaeum</taxon>
    </lineage>
</organism>
<dbReference type="AlphaFoldDB" id="A0AAD7U8R4"/>
<gene>
    <name evidence="6" type="ORF">CTAYLR_001431</name>
</gene>
<keyword evidence="4" id="KW-0472">Membrane</keyword>
<evidence type="ECO:0000256" key="3">
    <source>
        <dbReference type="ARBA" id="ARBA00023078"/>
    </source>
</evidence>
<name>A0AAD7U8R4_9STRA</name>
<comment type="caution">
    <text evidence="6">The sequence shown here is derived from an EMBL/GenBank/DDBJ whole genome shotgun (WGS) entry which is preliminary data.</text>
</comment>
<dbReference type="InterPro" id="IPR010527">
    <property type="entry name" value="PSII_PsbU"/>
</dbReference>
<dbReference type="GO" id="GO:0042549">
    <property type="term" value="P:photosystem II stabilization"/>
    <property type="evidence" value="ECO:0007669"/>
    <property type="project" value="InterPro"/>
</dbReference>
<comment type="similarity">
    <text evidence="2">Belongs to the PsbU family.</text>
</comment>
<protein>
    <recommendedName>
        <fullName evidence="5">Photosystem II 12 kDa extrinsic protein</fullName>
    </recommendedName>
</protein>